<keyword evidence="4" id="KW-1185">Reference proteome</keyword>
<evidence type="ECO:0000313" key="5">
    <source>
        <dbReference type="RefSeq" id="XP_021839598.2"/>
    </source>
</evidence>
<evidence type="ECO:0000256" key="2">
    <source>
        <dbReference type="ARBA" id="ARBA00023054"/>
    </source>
</evidence>
<proteinExistence type="inferred from homology"/>
<dbReference type="GO" id="GO:0009904">
    <property type="term" value="P:chloroplast accumulation movement"/>
    <property type="evidence" value="ECO:0007669"/>
    <property type="project" value="TreeGrafter"/>
</dbReference>
<dbReference type="Proteomes" id="UP000813463">
    <property type="component" value="Chromosome 3"/>
</dbReference>
<name>A0A9R0HZA5_SPIOL</name>
<keyword evidence="2 3" id="KW-0175">Coiled coil</keyword>
<evidence type="ECO:0000313" key="4">
    <source>
        <dbReference type="Proteomes" id="UP000813463"/>
    </source>
</evidence>
<dbReference type="KEGG" id="soe:110779390"/>
<reference evidence="5" key="2">
    <citation type="submission" date="2025-08" db="UniProtKB">
        <authorList>
            <consortium name="RefSeq"/>
        </authorList>
    </citation>
    <scope>IDENTIFICATION</scope>
    <source>
        <tissue evidence="5">Leaf</tissue>
    </source>
</reference>
<gene>
    <name evidence="5" type="primary">LOC110779390</name>
</gene>
<reference evidence="4" key="1">
    <citation type="journal article" date="2021" name="Nat. Commun.">
        <title>Genomic analyses provide insights into spinach domestication and the genetic basis of agronomic traits.</title>
        <authorList>
            <person name="Cai X."/>
            <person name="Sun X."/>
            <person name="Xu C."/>
            <person name="Sun H."/>
            <person name="Wang X."/>
            <person name="Ge C."/>
            <person name="Zhang Z."/>
            <person name="Wang Q."/>
            <person name="Fei Z."/>
            <person name="Jiao C."/>
            <person name="Wang Q."/>
        </authorList>
    </citation>
    <scope>NUCLEOTIDE SEQUENCE [LARGE SCALE GENOMIC DNA]</scope>
    <source>
        <strain evidence="4">cv. Varoflay</strain>
    </source>
</reference>
<sequence>MVENEHVGVVVKGRAIIDTRPPFRSVKEAVTLFGERVLVGEIYVKQLKQMQHVAKTDMKKENVTSSTIGAVSTELEETKEKLQKAKEEGNYMANCVKSLEEQLEETKRELRNLKAAKDHQQQHTKAMNPEVEEVEFYEINANANNNFDDNRGKKIVTFASPPSLTREIKQSRLSFVDDERASKFGRSSSFKKEGTKKPVVAIMGWLFPKKKRINYQGDLDRSPQV</sequence>
<dbReference type="GO" id="GO:0009903">
    <property type="term" value="P:chloroplast avoidance movement"/>
    <property type="evidence" value="ECO:0007669"/>
    <property type="project" value="TreeGrafter"/>
</dbReference>
<organism evidence="4 5">
    <name type="scientific">Spinacia oleracea</name>
    <name type="common">Spinach</name>
    <dbReference type="NCBI Taxonomy" id="3562"/>
    <lineage>
        <taxon>Eukaryota</taxon>
        <taxon>Viridiplantae</taxon>
        <taxon>Streptophyta</taxon>
        <taxon>Embryophyta</taxon>
        <taxon>Tracheophyta</taxon>
        <taxon>Spermatophyta</taxon>
        <taxon>Magnoliopsida</taxon>
        <taxon>eudicotyledons</taxon>
        <taxon>Gunneridae</taxon>
        <taxon>Pentapetalae</taxon>
        <taxon>Caryophyllales</taxon>
        <taxon>Chenopodiaceae</taxon>
        <taxon>Chenopodioideae</taxon>
        <taxon>Anserineae</taxon>
        <taxon>Spinacia</taxon>
    </lineage>
</organism>
<dbReference type="PANTHER" id="PTHR32054:SF23">
    <property type="entry name" value="WEB FAMILY PLANT PROTEIN"/>
    <property type="match status" value="1"/>
</dbReference>
<comment type="similarity">
    <text evidence="1">Belongs to the WEB family.</text>
</comment>
<dbReference type="GeneID" id="110779390"/>
<dbReference type="AlphaFoldDB" id="A0A9R0HZA5"/>
<evidence type="ECO:0000256" key="3">
    <source>
        <dbReference type="SAM" id="Coils"/>
    </source>
</evidence>
<feature type="coiled-coil region" evidence="3">
    <location>
        <begin position="68"/>
        <end position="123"/>
    </location>
</feature>
<accession>A0A9R0HZA5</accession>
<dbReference type="GO" id="GO:0005829">
    <property type="term" value="C:cytosol"/>
    <property type="evidence" value="ECO:0007669"/>
    <property type="project" value="TreeGrafter"/>
</dbReference>
<dbReference type="PANTHER" id="PTHR32054">
    <property type="entry name" value="HEAVY CHAIN, PUTATIVE, EXPRESSED-RELATED-RELATED"/>
    <property type="match status" value="1"/>
</dbReference>
<evidence type="ECO:0000256" key="1">
    <source>
        <dbReference type="ARBA" id="ARBA00005485"/>
    </source>
</evidence>
<protein>
    <submittedName>
        <fullName evidence="5">WEB family protein At2g17940</fullName>
    </submittedName>
</protein>
<dbReference type="RefSeq" id="XP_021839598.2">
    <property type="nucleotide sequence ID" value="XM_021983906.2"/>
</dbReference>